<dbReference type="Proteomes" id="UP000007635">
    <property type="component" value="Chromosome VIII"/>
</dbReference>
<evidence type="ECO:0000259" key="7">
    <source>
        <dbReference type="PROSITE" id="PS50217"/>
    </source>
</evidence>
<keyword evidence="2" id="KW-0805">Transcription regulation</keyword>
<keyword evidence="9" id="KW-1185">Reference proteome</keyword>
<dbReference type="PANTHER" id="PTHR15284:SF0">
    <property type="entry name" value="GH23983P"/>
    <property type="match status" value="1"/>
</dbReference>
<dbReference type="InterPro" id="IPR046347">
    <property type="entry name" value="bZIP_sf"/>
</dbReference>
<dbReference type="SMART" id="SM00338">
    <property type="entry name" value="BRLZ"/>
    <property type="match status" value="1"/>
</dbReference>
<dbReference type="Bgee" id="ENSGACG00000012656">
    <property type="expression patterns" value="Expressed in spleen and 1 other cell type or tissue"/>
</dbReference>
<dbReference type="PANTHER" id="PTHR15284">
    <property type="entry name" value="NUCLEAR FACTOR INTERLEUKIN-3-REGULATED PROTEIN"/>
    <property type="match status" value="1"/>
</dbReference>
<evidence type="ECO:0000313" key="8">
    <source>
        <dbReference type="Ensembl" id="ENSGACP00000016721.2"/>
    </source>
</evidence>
<accession>G3PGJ7</accession>
<dbReference type="Ensembl" id="ENSGACT00000016755.2">
    <property type="protein sequence ID" value="ENSGACP00000016721.2"/>
    <property type="gene ID" value="ENSGACG00000012656.2"/>
</dbReference>
<evidence type="ECO:0000256" key="6">
    <source>
        <dbReference type="SAM" id="MobiDB-lite"/>
    </source>
</evidence>
<dbReference type="SUPFAM" id="SSF57959">
    <property type="entry name" value="Leucine zipper domain"/>
    <property type="match status" value="1"/>
</dbReference>
<dbReference type="GO" id="GO:0003700">
    <property type="term" value="F:DNA-binding transcription factor activity"/>
    <property type="evidence" value="ECO:0007669"/>
    <property type="project" value="InterPro"/>
</dbReference>
<keyword evidence="4" id="KW-0804">Transcription</keyword>
<evidence type="ECO:0000256" key="2">
    <source>
        <dbReference type="ARBA" id="ARBA00023015"/>
    </source>
</evidence>
<organism evidence="8 9">
    <name type="scientific">Gasterosteus aculeatus aculeatus</name>
    <name type="common">three-spined stickleback</name>
    <dbReference type="NCBI Taxonomy" id="481459"/>
    <lineage>
        <taxon>Eukaryota</taxon>
        <taxon>Metazoa</taxon>
        <taxon>Chordata</taxon>
        <taxon>Craniata</taxon>
        <taxon>Vertebrata</taxon>
        <taxon>Euteleostomi</taxon>
        <taxon>Actinopterygii</taxon>
        <taxon>Neopterygii</taxon>
        <taxon>Teleostei</taxon>
        <taxon>Neoteleostei</taxon>
        <taxon>Acanthomorphata</taxon>
        <taxon>Eupercaria</taxon>
        <taxon>Perciformes</taxon>
        <taxon>Cottioidei</taxon>
        <taxon>Gasterosteales</taxon>
        <taxon>Gasterosteidae</taxon>
        <taxon>Gasterosteus</taxon>
    </lineage>
</organism>
<dbReference type="CDD" id="cd14694">
    <property type="entry name" value="bZIP_NFIL3"/>
    <property type="match status" value="1"/>
</dbReference>
<evidence type="ECO:0000256" key="3">
    <source>
        <dbReference type="ARBA" id="ARBA00023125"/>
    </source>
</evidence>
<evidence type="ECO:0000256" key="4">
    <source>
        <dbReference type="ARBA" id="ARBA00023163"/>
    </source>
</evidence>
<feature type="region of interest" description="Disordered" evidence="6">
    <location>
        <begin position="188"/>
        <end position="243"/>
    </location>
</feature>
<dbReference type="InterPro" id="IPR047106">
    <property type="entry name" value="NFIL3-like_bZIP"/>
</dbReference>
<dbReference type="GO" id="GO:0003677">
    <property type="term" value="F:DNA binding"/>
    <property type="evidence" value="ECO:0007669"/>
    <property type="project" value="UniProtKB-KW"/>
</dbReference>
<dbReference type="PROSITE" id="PS00036">
    <property type="entry name" value="BZIP_BASIC"/>
    <property type="match status" value="1"/>
</dbReference>
<protein>
    <recommendedName>
        <fullName evidence="7">BZIP domain-containing protein</fullName>
    </recommendedName>
</protein>
<keyword evidence="3" id="KW-0238">DNA-binding</keyword>
<dbReference type="FunFam" id="1.20.5.170:FF:000025">
    <property type="entry name" value="nuclear factor interleukin-3-regulated protein-like"/>
    <property type="match status" value="1"/>
</dbReference>
<evidence type="ECO:0000313" key="9">
    <source>
        <dbReference type="Proteomes" id="UP000007635"/>
    </source>
</evidence>
<dbReference type="PROSITE" id="PS50217">
    <property type="entry name" value="BZIP"/>
    <property type="match status" value="1"/>
</dbReference>
<dbReference type="KEGG" id="gat:120824367"/>
<comment type="similarity">
    <text evidence="1">Belongs to the bZIP family. NFIL3 subfamily.</text>
</comment>
<dbReference type="Pfam" id="PF07716">
    <property type="entry name" value="bZIP_2"/>
    <property type="match status" value="1"/>
</dbReference>
<dbReference type="GO" id="GO:0005634">
    <property type="term" value="C:nucleus"/>
    <property type="evidence" value="ECO:0007669"/>
    <property type="project" value="TreeGrafter"/>
</dbReference>
<feature type="compositionally biased region" description="Basic and acidic residues" evidence="6">
    <location>
        <begin position="27"/>
        <end position="57"/>
    </location>
</feature>
<dbReference type="GO" id="GO:0007623">
    <property type="term" value="P:circadian rhythm"/>
    <property type="evidence" value="ECO:0007669"/>
    <property type="project" value="TreeGrafter"/>
</dbReference>
<name>G3PGJ7_GASAC</name>
<dbReference type="InterPro" id="IPR047229">
    <property type="entry name" value="NFIL3-like"/>
</dbReference>
<dbReference type="RefSeq" id="XP_040041090.1">
    <property type="nucleotide sequence ID" value="XM_040185156.1"/>
</dbReference>
<sequence>MESLSSPLHGGQGGEDPERKGSRRKREFIPEEKKDAQYWEKRHKNNEAAKRSREKRRLNDHVLESHLMALKEENSRLAAELMAIKLHFGLVHPAAYTAHLSSQLHAHSGPQPATAAGTYHQSLGRDYYRGARESSVMARPQPPHPVYIPAYALHAMRGYSYLNTSGGAGSGLLTPLMLPQNLASYSPLPGAAPLKPVRARTASDEEEEQQVPGLSSPSFPPPPRRIPSRGHRIYSPPRQYTSN</sequence>
<dbReference type="Gene3D" id="1.20.5.170">
    <property type="match status" value="1"/>
</dbReference>
<dbReference type="GeneTree" id="ENSGT00940000160540"/>
<dbReference type="Ensembl" id="ENSGACT00000048077.1">
    <property type="protein sequence ID" value="ENSGACP00000049096.1"/>
    <property type="gene ID" value="ENSGACG00000012656.2"/>
</dbReference>
<dbReference type="InParanoid" id="G3PGJ7"/>
<dbReference type="GeneID" id="120824367"/>
<dbReference type="AlphaFoldDB" id="G3PGJ7"/>
<feature type="domain" description="BZIP" evidence="7">
    <location>
        <begin position="35"/>
        <end position="85"/>
    </location>
</feature>
<evidence type="ECO:0000256" key="1">
    <source>
        <dbReference type="ARBA" id="ARBA00006079"/>
    </source>
</evidence>
<proteinExistence type="inferred from homology"/>
<dbReference type="InterPro" id="IPR004827">
    <property type="entry name" value="bZIP"/>
</dbReference>
<keyword evidence="5" id="KW-0539">Nucleus</keyword>
<reference evidence="8" key="2">
    <citation type="submission" date="2025-05" db="UniProtKB">
        <authorList>
            <consortium name="Ensembl"/>
        </authorList>
    </citation>
    <scope>IDENTIFICATION</scope>
</reference>
<reference evidence="8 9" key="1">
    <citation type="journal article" date="2021" name="G3 (Bethesda)">
        <title>Improved contiguity of the threespine stickleback genome using long-read sequencing.</title>
        <authorList>
            <person name="Nath S."/>
            <person name="Shaw D.E."/>
            <person name="White M.A."/>
        </authorList>
    </citation>
    <scope>NUCLEOTIDE SEQUENCE [LARGE SCALE GENOMIC DNA]</scope>
    <source>
        <strain evidence="8 9">Lake Benthic</strain>
    </source>
</reference>
<accession>A0AAQ4QCZ4</accession>
<evidence type="ECO:0000256" key="5">
    <source>
        <dbReference type="ARBA" id="ARBA00023242"/>
    </source>
</evidence>
<feature type="region of interest" description="Disordered" evidence="6">
    <location>
        <begin position="1"/>
        <end position="57"/>
    </location>
</feature>